<evidence type="ECO:0000313" key="1">
    <source>
        <dbReference type="EMBL" id="KAK7239333.1"/>
    </source>
</evidence>
<gene>
    <name evidence="1" type="ORF">SO694_00025395</name>
</gene>
<comment type="caution">
    <text evidence="1">The sequence shown here is derived from an EMBL/GenBank/DDBJ whole genome shotgun (WGS) entry which is preliminary data.</text>
</comment>
<organism evidence="1 2">
    <name type="scientific">Aureococcus anophagefferens</name>
    <name type="common">Harmful bloom alga</name>
    <dbReference type="NCBI Taxonomy" id="44056"/>
    <lineage>
        <taxon>Eukaryota</taxon>
        <taxon>Sar</taxon>
        <taxon>Stramenopiles</taxon>
        <taxon>Ochrophyta</taxon>
        <taxon>Pelagophyceae</taxon>
        <taxon>Pelagomonadales</taxon>
        <taxon>Pelagomonadaceae</taxon>
        <taxon>Aureococcus</taxon>
    </lineage>
</organism>
<reference evidence="1 2" key="1">
    <citation type="submission" date="2024-03" db="EMBL/GenBank/DDBJ databases">
        <title>Aureococcus anophagefferens CCMP1851 and Kratosvirus quantuckense: Draft genome of a second virus-susceptible host strain in the model system.</title>
        <authorList>
            <person name="Chase E."/>
            <person name="Truchon A.R."/>
            <person name="Schepens W."/>
            <person name="Wilhelm S.W."/>
        </authorList>
    </citation>
    <scope>NUCLEOTIDE SEQUENCE [LARGE SCALE GENOMIC DNA]</scope>
    <source>
        <strain evidence="1 2">CCMP1851</strain>
    </source>
</reference>
<dbReference type="Proteomes" id="UP001363151">
    <property type="component" value="Unassembled WGS sequence"/>
</dbReference>
<dbReference type="EMBL" id="JBBJCI010000224">
    <property type="protein sequence ID" value="KAK7239333.1"/>
    <property type="molecule type" value="Genomic_DNA"/>
</dbReference>
<name>A0ABR1FVB6_AURAN</name>
<keyword evidence="2" id="KW-1185">Reference proteome</keyword>
<protein>
    <submittedName>
        <fullName evidence="1">Uncharacterized protein</fullName>
    </submittedName>
</protein>
<sequence>MDPHAAELNLVDEADASRGARRRFDRDRALTGRCRPRWRTPRADGEARRVSRTAAFVATARRARAAPVAKCLVTRKTLTAGAVALMETRAPFAALGDAAMAFPVDVDVVLHRARSTRSGRVRRSRATRAFVKTLGNGAALRVAVYGPEHSEREAFAASWLARSSAAAPAAATADARLRQRSPVVRGAALGRARRLAADRGRARQQAEALPRPAVFEPLPKLLKRAPADEGPRRPALGVSLSEVSNRQLSDVGAGGWRSRWAARVAANSRAIFRATRSLRESIDHGGDAVRVHKRVSIAGLAVVDVDAADNAVPVLRAALPVSLSLAARVAVGGGAPAGGGLAPAPSRLARQVAAAALERFAACGADAGAWAALLADAKAGRGDISAEDAARFEGLGLL</sequence>
<accession>A0ABR1FVB6</accession>
<evidence type="ECO:0000313" key="2">
    <source>
        <dbReference type="Proteomes" id="UP001363151"/>
    </source>
</evidence>
<proteinExistence type="predicted"/>